<evidence type="ECO:0000256" key="1">
    <source>
        <dbReference type="SAM" id="MobiDB-lite"/>
    </source>
</evidence>
<sequence>MTTSAAGYKRTLLSLALMGCILATPGCVASSPMSHSGGNSTASEDNRNSYDDASGNPTPTAEPSPAKIKPSGPALLPSGAQAPLTPSEQNRYDNGEFVAATEEHPAYNVHEPEFDPKVKEQGIEGPETLLKRLAKFHEYEILTNHEMTDEESLQFFTKDYKFTERPSTFDTRTPEDRGDTPEESMKFDDMTSAGYWPVNPLYKVEILSSEKVGSGDSAEWVVTYSYKRNRYAWYNEESLQNNKIYRNRGMNREMKATFVYVKGEGWKIKELEVSKKLSVSLSSDEFFKNEEY</sequence>
<feature type="chain" id="PRO_5039331731" evidence="2">
    <location>
        <begin position="30"/>
        <end position="292"/>
    </location>
</feature>
<gene>
    <name evidence="3" type="ORF">CRM92_02045</name>
</gene>
<reference evidence="3" key="1">
    <citation type="submission" date="2017-10" db="EMBL/GenBank/DDBJ databases">
        <title>Kefir isolates.</title>
        <authorList>
            <person name="Kim Y."/>
            <person name="Blasche S."/>
        </authorList>
    </citation>
    <scope>NUCLEOTIDE SEQUENCE [LARGE SCALE GENOMIC DNA]</scope>
    <source>
        <strain evidence="3">OG2-2</strain>
    </source>
</reference>
<evidence type="ECO:0000256" key="2">
    <source>
        <dbReference type="SAM" id="SignalP"/>
    </source>
</evidence>
<dbReference type="RefSeq" id="WP_098042245.1">
    <property type="nucleotide sequence ID" value="NZ_CAURLQ010000002.1"/>
</dbReference>
<proteinExistence type="predicted"/>
<feature type="compositionally biased region" description="Basic and acidic residues" evidence="1">
    <location>
        <begin position="172"/>
        <end position="185"/>
    </location>
</feature>
<feature type="region of interest" description="Disordered" evidence="1">
    <location>
        <begin position="30"/>
        <end position="91"/>
    </location>
</feature>
<name>A0A2A8D7I8_9MICC</name>
<comment type="caution">
    <text evidence="3">The sequence shown here is derived from an EMBL/GenBank/DDBJ whole genome shotgun (WGS) entry which is preliminary data.</text>
</comment>
<dbReference type="AlphaFoldDB" id="A0A2A8D7I8"/>
<feature type="compositionally biased region" description="Polar residues" evidence="1">
    <location>
        <begin position="31"/>
        <end position="43"/>
    </location>
</feature>
<protein>
    <submittedName>
        <fullName evidence="3">Uncharacterized protein</fullName>
    </submittedName>
</protein>
<feature type="signal peptide" evidence="2">
    <location>
        <begin position="1"/>
        <end position="29"/>
    </location>
</feature>
<dbReference type="Proteomes" id="UP000219947">
    <property type="component" value="Unassembled WGS sequence"/>
</dbReference>
<evidence type="ECO:0000313" key="3">
    <source>
        <dbReference type="EMBL" id="PEN16844.1"/>
    </source>
</evidence>
<keyword evidence="2" id="KW-0732">Signal</keyword>
<dbReference type="EMBL" id="PDEV01000001">
    <property type="protein sequence ID" value="PEN16844.1"/>
    <property type="molecule type" value="Genomic_DNA"/>
</dbReference>
<organism evidence="3 4">
    <name type="scientific">Rothia dentocariosa</name>
    <dbReference type="NCBI Taxonomy" id="2047"/>
    <lineage>
        <taxon>Bacteria</taxon>
        <taxon>Bacillati</taxon>
        <taxon>Actinomycetota</taxon>
        <taxon>Actinomycetes</taxon>
        <taxon>Micrococcales</taxon>
        <taxon>Micrococcaceae</taxon>
        <taxon>Rothia</taxon>
    </lineage>
</organism>
<keyword evidence="4" id="KW-1185">Reference proteome</keyword>
<accession>A0A2A8D7I8</accession>
<feature type="region of interest" description="Disordered" evidence="1">
    <location>
        <begin position="166"/>
        <end position="185"/>
    </location>
</feature>
<evidence type="ECO:0000313" key="4">
    <source>
        <dbReference type="Proteomes" id="UP000219947"/>
    </source>
</evidence>